<proteinExistence type="predicted"/>
<dbReference type="EMBL" id="MZGX01000032">
    <property type="protein sequence ID" value="OPX42203.1"/>
    <property type="molecule type" value="Genomic_DNA"/>
</dbReference>
<protein>
    <submittedName>
        <fullName evidence="1">Uncharacterized protein</fullName>
    </submittedName>
</protein>
<keyword evidence="2" id="KW-1185">Reference proteome</keyword>
<dbReference type="OrthoDB" id="1711146at2"/>
<evidence type="ECO:0000313" key="1">
    <source>
        <dbReference type="EMBL" id="OPX42203.1"/>
    </source>
</evidence>
<dbReference type="RefSeq" id="WP_080066384.1">
    <property type="nucleotide sequence ID" value="NZ_MZGX01000032.1"/>
</dbReference>
<reference evidence="1 2" key="1">
    <citation type="submission" date="2017-03" db="EMBL/GenBank/DDBJ databases">
        <title>Genome sequence of Clostridium hungatei DSM 14427.</title>
        <authorList>
            <person name="Poehlein A."/>
            <person name="Daniel R."/>
        </authorList>
    </citation>
    <scope>NUCLEOTIDE SEQUENCE [LARGE SCALE GENOMIC DNA]</scope>
    <source>
        <strain evidence="1 2">DSM 14427</strain>
    </source>
</reference>
<dbReference type="Proteomes" id="UP000191554">
    <property type="component" value="Unassembled WGS sequence"/>
</dbReference>
<accession>A0A1V4SEN2</accession>
<name>A0A1V4SEN2_RUMHU</name>
<organism evidence="1 2">
    <name type="scientific">Ruminiclostridium hungatei</name>
    <name type="common">Clostridium hungatei</name>
    <dbReference type="NCBI Taxonomy" id="48256"/>
    <lineage>
        <taxon>Bacteria</taxon>
        <taxon>Bacillati</taxon>
        <taxon>Bacillota</taxon>
        <taxon>Clostridia</taxon>
        <taxon>Eubacteriales</taxon>
        <taxon>Oscillospiraceae</taxon>
        <taxon>Ruminiclostridium</taxon>
    </lineage>
</organism>
<evidence type="ECO:0000313" key="2">
    <source>
        <dbReference type="Proteomes" id="UP000191554"/>
    </source>
</evidence>
<sequence length="70" mass="7767">MQNHKKQDSISVNLISEQNEVRPISQQPAGNAGKEPFCVYDHKRHAVGSIIVNEDGTQSVCCEDGSWKVK</sequence>
<comment type="caution">
    <text evidence="1">The sequence shown here is derived from an EMBL/GenBank/DDBJ whole genome shotgun (WGS) entry which is preliminary data.</text>
</comment>
<gene>
    <name evidence="1" type="ORF">CLHUN_38530</name>
</gene>
<dbReference type="AlphaFoldDB" id="A0A1V4SEN2"/>